<keyword evidence="3" id="KW-1185">Reference proteome</keyword>
<comment type="caution">
    <text evidence="2">The sequence shown here is derived from an EMBL/GenBank/DDBJ whole genome shotgun (WGS) entry which is preliminary data.</text>
</comment>
<evidence type="ECO:0000313" key="3">
    <source>
        <dbReference type="Proteomes" id="UP000708208"/>
    </source>
</evidence>
<reference evidence="2" key="1">
    <citation type="submission" date="2021-06" db="EMBL/GenBank/DDBJ databases">
        <authorList>
            <person name="Hodson N. C."/>
            <person name="Mongue J. A."/>
            <person name="Jaron S. K."/>
        </authorList>
    </citation>
    <scope>NUCLEOTIDE SEQUENCE</scope>
</reference>
<proteinExistence type="predicted"/>
<gene>
    <name evidence="2" type="ORF">AFUS01_LOCUS35653</name>
</gene>
<evidence type="ECO:0000256" key="1">
    <source>
        <dbReference type="SAM" id="MobiDB-lite"/>
    </source>
</evidence>
<evidence type="ECO:0000313" key="2">
    <source>
        <dbReference type="EMBL" id="CAG7825550.1"/>
    </source>
</evidence>
<feature type="non-terminal residue" evidence="2">
    <location>
        <position position="57"/>
    </location>
</feature>
<protein>
    <submittedName>
        <fullName evidence="2">Uncharacterized protein</fullName>
    </submittedName>
</protein>
<accession>A0A8J2L5M7</accession>
<feature type="region of interest" description="Disordered" evidence="1">
    <location>
        <begin position="36"/>
        <end position="57"/>
    </location>
</feature>
<organism evidence="2 3">
    <name type="scientific">Allacma fusca</name>
    <dbReference type="NCBI Taxonomy" id="39272"/>
    <lineage>
        <taxon>Eukaryota</taxon>
        <taxon>Metazoa</taxon>
        <taxon>Ecdysozoa</taxon>
        <taxon>Arthropoda</taxon>
        <taxon>Hexapoda</taxon>
        <taxon>Collembola</taxon>
        <taxon>Symphypleona</taxon>
        <taxon>Sminthuridae</taxon>
        <taxon>Allacma</taxon>
    </lineage>
</organism>
<dbReference type="Proteomes" id="UP000708208">
    <property type="component" value="Unassembled WGS sequence"/>
</dbReference>
<name>A0A8J2L5M7_9HEXA</name>
<sequence>MQKVQAKLSEYLPASREEFRQDGLILIHKLIRTKNPASLQEDPVHGGIGGKDRPPLQ</sequence>
<dbReference type="AlphaFoldDB" id="A0A8J2L5M7"/>
<dbReference type="EMBL" id="CAJVCH010536689">
    <property type="protein sequence ID" value="CAG7825550.1"/>
    <property type="molecule type" value="Genomic_DNA"/>
</dbReference>